<evidence type="ECO:0000313" key="3">
    <source>
        <dbReference type="Proteomes" id="UP001164929"/>
    </source>
</evidence>
<dbReference type="AlphaFoldDB" id="A0AAD6WAJ8"/>
<accession>A0AAD6WAJ8</accession>
<name>A0AAD6WAJ8_9ROSI</name>
<comment type="caution">
    <text evidence="2">The sequence shown here is derived from an EMBL/GenBank/DDBJ whole genome shotgun (WGS) entry which is preliminary data.</text>
</comment>
<evidence type="ECO:0000313" key="2">
    <source>
        <dbReference type="EMBL" id="KAJ7005570.1"/>
    </source>
</evidence>
<keyword evidence="3" id="KW-1185">Reference proteome</keyword>
<gene>
    <name evidence="2" type="ORF">NC653_005020</name>
</gene>
<organism evidence="2 3">
    <name type="scientific">Populus alba x Populus x berolinensis</name>
    <dbReference type="NCBI Taxonomy" id="444605"/>
    <lineage>
        <taxon>Eukaryota</taxon>
        <taxon>Viridiplantae</taxon>
        <taxon>Streptophyta</taxon>
        <taxon>Embryophyta</taxon>
        <taxon>Tracheophyta</taxon>
        <taxon>Spermatophyta</taxon>
        <taxon>Magnoliopsida</taxon>
        <taxon>eudicotyledons</taxon>
        <taxon>Gunneridae</taxon>
        <taxon>Pentapetalae</taxon>
        <taxon>rosids</taxon>
        <taxon>fabids</taxon>
        <taxon>Malpighiales</taxon>
        <taxon>Salicaceae</taxon>
        <taxon>Saliceae</taxon>
        <taxon>Populus</taxon>
    </lineage>
</organism>
<feature type="transmembrane region" description="Helical" evidence="1">
    <location>
        <begin position="64"/>
        <end position="84"/>
    </location>
</feature>
<sequence length="157" mass="17210">MDDGKGLKSNSVSSLTLNPWMQSNWKNSKQRPKPEASMIPIYIESVIVGTTDLIIVGARARPSQWILFFSVTASLVYLFSICLVSKKKSTGRDSGHKLGVIIEYDVRMYLPFAHGFSYTSRSASATSRTSTTGKSLISGTKKDVEAIFIVLAADIIL</sequence>
<dbReference type="EMBL" id="JAQIZT010000002">
    <property type="protein sequence ID" value="KAJ7005570.1"/>
    <property type="molecule type" value="Genomic_DNA"/>
</dbReference>
<feature type="transmembrane region" description="Helical" evidence="1">
    <location>
        <begin position="39"/>
        <end position="58"/>
    </location>
</feature>
<dbReference type="Proteomes" id="UP001164929">
    <property type="component" value="Chromosome 2"/>
</dbReference>
<proteinExistence type="predicted"/>
<keyword evidence="1" id="KW-1133">Transmembrane helix</keyword>
<keyword evidence="1" id="KW-0812">Transmembrane</keyword>
<reference evidence="2" key="1">
    <citation type="journal article" date="2023" name="Mol. Ecol. Resour.">
        <title>Chromosome-level genome assembly of a triploid poplar Populus alba 'Berolinensis'.</title>
        <authorList>
            <person name="Chen S."/>
            <person name="Yu Y."/>
            <person name="Wang X."/>
            <person name="Wang S."/>
            <person name="Zhang T."/>
            <person name="Zhou Y."/>
            <person name="He R."/>
            <person name="Meng N."/>
            <person name="Wang Y."/>
            <person name="Liu W."/>
            <person name="Liu Z."/>
            <person name="Liu J."/>
            <person name="Guo Q."/>
            <person name="Huang H."/>
            <person name="Sederoff R.R."/>
            <person name="Wang G."/>
            <person name="Qu G."/>
            <person name="Chen S."/>
        </authorList>
    </citation>
    <scope>NUCLEOTIDE SEQUENCE</scope>
    <source>
        <strain evidence="2">SC-2020</strain>
    </source>
</reference>
<protein>
    <submittedName>
        <fullName evidence="2">Uncharacterized protein</fullName>
    </submittedName>
</protein>
<keyword evidence="1" id="KW-0472">Membrane</keyword>
<evidence type="ECO:0000256" key="1">
    <source>
        <dbReference type="SAM" id="Phobius"/>
    </source>
</evidence>